<keyword evidence="2" id="KW-1185">Reference proteome</keyword>
<feature type="non-terminal residue" evidence="1">
    <location>
        <position position="55"/>
    </location>
</feature>
<dbReference type="Proteomes" id="UP000499080">
    <property type="component" value="Unassembled WGS sequence"/>
</dbReference>
<gene>
    <name evidence="1" type="ORF">AVEN_11453_1</name>
</gene>
<proteinExistence type="predicted"/>
<name>A0A4Y2SS92_ARAVE</name>
<evidence type="ECO:0000313" key="2">
    <source>
        <dbReference type="Proteomes" id="UP000499080"/>
    </source>
</evidence>
<dbReference type="AlphaFoldDB" id="A0A4Y2SS92"/>
<protein>
    <submittedName>
        <fullName evidence="1">Uncharacterized protein</fullName>
    </submittedName>
</protein>
<sequence>MRRDLKFALVYIDENFYKFTNQTVTGLLSEYCLTDGDEQKEVYENLVDAFKSIDK</sequence>
<reference evidence="1 2" key="1">
    <citation type="journal article" date="2019" name="Sci. Rep.">
        <title>Orb-weaving spider Araneus ventricosus genome elucidates the spidroin gene catalogue.</title>
        <authorList>
            <person name="Kono N."/>
            <person name="Nakamura H."/>
            <person name="Ohtoshi R."/>
            <person name="Moran D.A.P."/>
            <person name="Shinohara A."/>
            <person name="Yoshida Y."/>
            <person name="Fujiwara M."/>
            <person name="Mori M."/>
            <person name="Tomita M."/>
            <person name="Arakawa K."/>
        </authorList>
    </citation>
    <scope>NUCLEOTIDE SEQUENCE [LARGE SCALE GENOMIC DNA]</scope>
</reference>
<evidence type="ECO:0000313" key="1">
    <source>
        <dbReference type="EMBL" id="GBN90296.1"/>
    </source>
</evidence>
<accession>A0A4Y2SS92</accession>
<comment type="caution">
    <text evidence="1">The sequence shown here is derived from an EMBL/GenBank/DDBJ whole genome shotgun (WGS) entry which is preliminary data.</text>
</comment>
<dbReference type="EMBL" id="BGPR01023249">
    <property type="protein sequence ID" value="GBN90296.1"/>
    <property type="molecule type" value="Genomic_DNA"/>
</dbReference>
<organism evidence="1 2">
    <name type="scientific">Araneus ventricosus</name>
    <name type="common">Orbweaver spider</name>
    <name type="synonym">Epeira ventricosa</name>
    <dbReference type="NCBI Taxonomy" id="182803"/>
    <lineage>
        <taxon>Eukaryota</taxon>
        <taxon>Metazoa</taxon>
        <taxon>Ecdysozoa</taxon>
        <taxon>Arthropoda</taxon>
        <taxon>Chelicerata</taxon>
        <taxon>Arachnida</taxon>
        <taxon>Araneae</taxon>
        <taxon>Araneomorphae</taxon>
        <taxon>Entelegynae</taxon>
        <taxon>Araneoidea</taxon>
        <taxon>Araneidae</taxon>
        <taxon>Araneus</taxon>
    </lineage>
</organism>